<feature type="non-terminal residue" evidence="2">
    <location>
        <position position="1"/>
    </location>
</feature>
<reference evidence="2" key="1">
    <citation type="journal article" date="2015" name="Nature">
        <title>Complex archaea that bridge the gap between prokaryotes and eukaryotes.</title>
        <authorList>
            <person name="Spang A."/>
            <person name="Saw J.H."/>
            <person name="Jorgensen S.L."/>
            <person name="Zaremba-Niedzwiedzka K."/>
            <person name="Martijn J."/>
            <person name="Lind A.E."/>
            <person name="van Eijk R."/>
            <person name="Schleper C."/>
            <person name="Guy L."/>
            <person name="Ettema T.J."/>
        </authorList>
    </citation>
    <scope>NUCLEOTIDE SEQUENCE</scope>
</reference>
<evidence type="ECO:0000256" key="1">
    <source>
        <dbReference type="SAM" id="MobiDB-lite"/>
    </source>
</evidence>
<accession>A0A0F9HSX8</accession>
<gene>
    <name evidence="2" type="ORF">LCGC14_1665030</name>
</gene>
<feature type="compositionally biased region" description="Basic and acidic residues" evidence="1">
    <location>
        <begin position="8"/>
        <end position="25"/>
    </location>
</feature>
<feature type="region of interest" description="Disordered" evidence="1">
    <location>
        <begin position="1"/>
        <end position="40"/>
    </location>
</feature>
<protein>
    <submittedName>
        <fullName evidence="2">Uncharacterized protein</fullName>
    </submittedName>
</protein>
<organism evidence="2">
    <name type="scientific">marine sediment metagenome</name>
    <dbReference type="NCBI Taxonomy" id="412755"/>
    <lineage>
        <taxon>unclassified sequences</taxon>
        <taxon>metagenomes</taxon>
        <taxon>ecological metagenomes</taxon>
    </lineage>
</organism>
<proteinExistence type="predicted"/>
<name>A0A0F9HSX8_9ZZZZ</name>
<feature type="compositionally biased region" description="Basic residues" evidence="1">
    <location>
        <begin position="26"/>
        <end position="40"/>
    </location>
</feature>
<sequence>GLQYVEPIRNDALDRYDEGMKDYRDRKRAARRPKSPMRMG</sequence>
<dbReference type="EMBL" id="LAZR01014209">
    <property type="protein sequence ID" value="KKM18501.1"/>
    <property type="molecule type" value="Genomic_DNA"/>
</dbReference>
<dbReference type="AlphaFoldDB" id="A0A0F9HSX8"/>
<comment type="caution">
    <text evidence="2">The sequence shown here is derived from an EMBL/GenBank/DDBJ whole genome shotgun (WGS) entry which is preliminary data.</text>
</comment>
<evidence type="ECO:0000313" key="2">
    <source>
        <dbReference type="EMBL" id="KKM18501.1"/>
    </source>
</evidence>